<dbReference type="AlphaFoldDB" id="A0A2U3E775"/>
<sequence>MDGWACLGSVCRGEDAMRRNIYIGSTKYYAYLHILHPSIRTPILCFVRVPVLVLDLANVRVHAQELKAGSARACMEAPMSLIAWAPSPLDSGKEPLSREVPSERTRVKGSGKAPRWALDPCLARRILRGSVVPLRPSPGPAAVKRPGCGFTIESLKGARFRGQDPRARRRGSRKGCVDLCQESRRELGRNSNPLSMFCHDDLVQEEQGIAAGSVSQDGSITAARRVDTGPAPSRGRARRAETTARMGRRALTWDGGRWGRRAAPRVGDALGRIKPSVCRAPLPWLVSSIVGFTAYTAQRARLRPSPWSGEVMGESERERDRDRERAQGGPAGLEASDSHATVPRRACMLNMAEPDACRSSRFFDDRAGHRP</sequence>
<proteinExistence type="predicted"/>
<feature type="region of interest" description="Disordered" evidence="1">
    <location>
        <begin position="90"/>
        <end position="112"/>
    </location>
</feature>
<evidence type="ECO:0000256" key="1">
    <source>
        <dbReference type="SAM" id="MobiDB-lite"/>
    </source>
</evidence>
<feature type="compositionally biased region" description="Basic and acidic residues" evidence="1">
    <location>
        <begin position="314"/>
        <end position="326"/>
    </location>
</feature>
<comment type="caution">
    <text evidence="2">The sequence shown here is derived from an EMBL/GenBank/DDBJ whole genome shotgun (WGS) entry which is preliminary data.</text>
</comment>
<dbReference type="EMBL" id="LCWV01000009">
    <property type="protein sequence ID" value="PWI70329.1"/>
    <property type="molecule type" value="Genomic_DNA"/>
</dbReference>
<evidence type="ECO:0000313" key="3">
    <source>
        <dbReference type="Proteomes" id="UP000245956"/>
    </source>
</evidence>
<dbReference type="Proteomes" id="UP000245956">
    <property type="component" value="Unassembled WGS sequence"/>
</dbReference>
<gene>
    <name evidence="2" type="ORF">PCL_12728</name>
</gene>
<accession>A0A2U3E775</accession>
<name>A0A2U3E775_PURLI</name>
<reference evidence="2 3" key="1">
    <citation type="journal article" date="2016" name="Front. Microbiol.">
        <title>Genome and transcriptome sequences reveal the specific parasitism of the nematophagous Purpureocillium lilacinum 36-1.</title>
        <authorList>
            <person name="Xie J."/>
            <person name="Li S."/>
            <person name="Mo C."/>
            <person name="Xiao X."/>
            <person name="Peng D."/>
            <person name="Wang G."/>
            <person name="Xiao Y."/>
        </authorList>
    </citation>
    <scope>NUCLEOTIDE SEQUENCE [LARGE SCALE GENOMIC DNA]</scope>
    <source>
        <strain evidence="2 3">36-1</strain>
    </source>
</reference>
<organism evidence="2 3">
    <name type="scientific">Purpureocillium lilacinum</name>
    <name type="common">Paecilomyces lilacinus</name>
    <dbReference type="NCBI Taxonomy" id="33203"/>
    <lineage>
        <taxon>Eukaryota</taxon>
        <taxon>Fungi</taxon>
        <taxon>Dikarya</taxon>
        <taxon>Ascomycota</taxon>
        <taxon>Pezizomycotina</taxon>
        <taxon>Sordariomycetes</taxon>
        <taxon>Hypocreomycetidae</taxon>
        <taxon>Hypocreales</taxon>
        <taxon>Ophiocordycipitaceae</taxon>
        <taxon>Purpureocillium</taxon>
    </lineage>
</organism>
<evidence type="ECO:0000313" key="2">
    <source>
        <dbReference type="EMBL" id="PWI70329.1"/>
    </source>
</evidence>
<feature type="compositionally biased region" description="Basic and acidic residues" evidence="1">
    <location>
        <begin position="91"/>
        <end position="106"/>
    </location>
</feature>
<feature type="region of interest" description="Disordered" evidence="1">
    <location>
        <begin position="305"/>
        <end position="342"/>
    </location>
</feature>
<feature type="region of interest" description="Disordered" evidence="1">
    <location>
        <begin position="212"/>
        <end position="245"/>
    </location>
</feature>
<protein>
    <submittedName>
        <fullName evidence="2">Uncharacterized protein</fullName>
    </submittedName>
</protein>